<dbReference type="AlphaFoldDB" id="A0A6G1BJZ9"/>
<feature type="compositionally biased region" description="Basic residues" evidence="1">
    <location>
        <begin position="106"/>
        <end position="117"/>
    </location>
</feature>
<sequence length="117" mass="13942">MPDAEEEEEPKGFISEDYNKLKAQALKDVEERFNQQTARILKCYDLPDHIRLDLQEQLCNNYKVPDNLLVKFINAVFKGNSGILDHKGELRSRLGKKQRNFGSRWQQRRRRHKPYKI</sequence>
<gene>
    <name evidence="2" type="ORF">E2562_009619</name>
</gene>
<organism evidence="2 3">
    <name type="scientific">Oryza meyeriana var. granulata</name>
    <dbReference type="NCBI Taxonomy" id="110450"/>
    <lineage>
        <taxon>Eukaryota</taxon>
        <taxon>Viridiplantae</taxon>
        <taxon>Streptophyta</taxon>
        <taxon>Embryophyta</taxon>
        <taxon>Tracheophyta</taxon>
        <taxon>Spermatophyta</taxon>
        <taxon>Magnoliopsida</taxon>
        <taxon>Liliopsida</taxon>
        <taxon>Poales</taxon>
        <taxon>Poaceae</taxon>
        <taxon>BOP clade</taxon>
        <taxon>Oryzoideae</taxon>
        <taxon>Oryzeae</taxon>
        <taxon>Oryzinae</taxon>
        <taxon>Oryza</taxon>
        <taxon>Oryza meyeriana</taxon>
    </lineage>
</organism>
<dbReference type="EMBL" id="SPHZ02000012">
    <property type="protein sequence ID" value="KAF0888037.1"/>
    <property type="molecule type" value="Genomic_DNA"/>
</dbReference>
<dbReference type="OrthoDB" id="697864at2759"/>
<protein>
    <submittedName>
        <fullName evidence="2">Uncharacterized protein</fullName>
    </submittedName>
</protein>
<name>A0A6G1BJZ9_9ORYZ</name>
<accession>A0A6G1BJZ9</accession>
<dbReference type="Proteomes" id="UP000479710">
    <property type="component" value="Unassembled WGS sequence"/>
</dbReference>
<evidence type="ECO:0000313" key="3">
    <source>
        <dbReference type="Proteomes" id="UP000479710"/>
    </source>
</evidence>
<evidence type="ECO:0000313" key="2">
    <source>
        <dbReference type="EMBL" id="KAF0888037.1"/>
    </source>
</evidence>
<evidence type="ECO:0000256" key="1">
    <source>
        <dbReference type="SAM" id="MobiDB-lite"/>
    </source>
</evidence>
<keyword evidence="3" id="KW-1185">Reference proteome</keyword>
<proteinExistence type="predicted"/>
<reference evidence="2 3" key="1">
    <citation type="submission" date="2019-11" db="EMBL/GenBank/DDBJ databases">
        <title>Whole genome sequence of Oryza granulata.</title>
        <authorList>
            <person name="Li W."/>
        </authorList>
    </citation>
    <scope>NUCLEOTIDE SEQUENCE [LARGE SCALE GENOMIC DNA]</scope>
    <source>
        <strain evidence="3">cv. Menghai</strain>
        <tissue evidence="2">Leaf</tissue>
    </source>
</reference>
<feature type="region of interest" description="Disordered" evidence="1">
    <location>
        <begin position="96"/>
        <end position="117"/>
    </location>
</feature>
<comment type="caution">
    <text evidence="2">The sequence shown here is derived from an EMBL/GenBank/DDBJ whole genome shotgun (WGS) entry which is preliminary data.</text>
</comment>